<dbReference type="SUPFAM" id="SSF46785">
    <property type="entry name" value="Winged helix' DNA-binding domain"/>
    <property type="match status" value="1"/>
</dbReference>
<sequence length="124" mass="13661">MSSGSGGGIPHAVKVKFKVWLEGENGALLGEGGVELLRAIQETGSLKEAAKRLNYSYSFAWRYLRKLENRLGFRLVRTLRGGKVGGAAELTDEALRLLEIYTLAEETVRRVVERINLAVAENSL</sequence>
<accession>A0A7C1P2Y4</accession>
<evidence type="ECO:0000313" key="2">
    <source>
        <dbReference type="EMBL" id="HEB48651.1"/>
    </source>
</evidence>
<dbReference type="GO" id="GO:0003700">
    <property type="term" value="F:DNA-binding transcription factor activity"/>
    <property type="evidence" value="ECO:0007669"/>
    <property type="project" value="InterPro"/>
</dbReference>
<organism evidence="2">
    <name type="scientific">Thermofilum pendens</name>
    <dbReference type="NCBI Taxonomy" id="2269"/>
    <lineage>
        <taxon>Archaea</taxon>
        <taxon>Thermoproteota</taxon>
        <taxon>Thermoprotei</taxon>
        <taxon>Thermofilales</taxon>
        <taxon>Thermofilaceae</taxon>
        <taxon>Thermofilum</taxon>
    </lineage>
</organism>
<gene>
    <name evidence="3" type="ORF">ENM88_07670</name>
    <name evidence="2" type="ORF">ENP77_02505</name>
</gene>
<dbReference type="EMBL" id="DRZM01000215">
    <property type="protein sequence ID" value="HHP05601.1"/>
    <property type="molecule type" value="Genomic_DNA"/>
</dbReference>
<feature type="domain" description="HTH lysR-type" evidence="1">
    <location>
        <begin position="35"/>
        <end position="94"/>
    </location>
</feature>
<evidence type="ECO:0000313" key="3">
    <source>
        <dbReference type="EMBL" id="HHP05601.1"/>
    </source>
</evidence>
<evidence type="ECO:0000259" key="1">
    <source>
        <dbReference type="Pfam" id="PF00126"/>
    </source>
</evidence>
<dbReference type="InterPro" id="IPR036388">
    <property type="entry name" value="WH-like_DNA-bd_sf"/>
</dbReference>
<dbReference type="PANTHER" id="PTHR30432">
    <property type="entry name" value="TRANSCRIPTIONAL REGULATOR MODE"/>
    <property type="match status" value="1"/>
</dbReference>
<proteinExistence type="predicted"/>
<dbReference type="AlphaFoldDB" id="A0A7C1P2Y4"/>
<comment type="caution">
    <text evidence="2">The sequence shown here is derived from an EMBL/GenBank/DDBJ whole genome shotgun (WGS) entry which is preliminary data.</text>
</comment>
<dbReference type="InterPro" id="IPR000847">
    <property type="entry name" value="LysR_HTH_N"/>
</dbReference>
<dbReference type="EMBL" id="DSKP01000085">
    <property type="protein sequence ID" value="HEB48651.1"/>
    <property type="molecule type" value="Genomic_DNA"/>
</dbReference>
<dbReference type="Pfam" id="PF00126">
    <property type="entry name" value="HTH_1"/>
    <property type="match status" value="1"/>
</dbReference>
<reference evidence="2" key="1">
    <citation type="journal article" date="2020" name="mSystems">
        <title>Genome- and Community-Level Interaction Insights into Carbon Utilization and Element Cycling Functions of Hydrothermarchaeota in Hydrothermal Sediment.</title>
        <authorList>
            <person name="Zhou Z."/>
            <person name="Liu Y."/>
            <person name="Xu W."/>
            <person name="Pan J."/>
            <person name="Luo Z.H."/>
            <person name="Li M."/>
        </authorList>
    </citation>
    <scope>NUCLEOTIDE SEQUENCE [LARGE SCALE GENOMIC DNA]</scope>
    <source>
        <strain evidence="3">SpSt-1125</strain>
        <strain evidence="2">SpSt-25</strain>
    </source>
</reference>
<dbReference type="PANTHER" id="PTHR30432:SF1">
    <property type="entry name" value="DNA-BINDING TRANSCRIPTIONAL DUAL REGULATOR MODE"/>
    <property type="match status" value="1"/>
</dbReference>
<dbReference type="InterPro" id="IPR051815">
    <property type="entry name" value="Molybdate_resp_trans_reg"/>
</dbReference>
<protein>
    <submittedName>
        <fullName evidence="2">LysR family transcriptional regulator</fullName>
    </submittedName>
</protein>
<dbReference type="InterPro" id="IPR036390">
    <property type="entry name" value="WH_DNA-bd_sf"/>
</dbReference>
<dbReference type="Gene3D" id="1.10.10.10">
    <property type="entry name" value="Winged helix-like DNA-binding domain superfamily/Winged helix DNA-binding domain"/>
    <property type="match status" value="1"/>
</dbReference>
<name>A0A7C1P2Y4_THEPE</name>